<dbReference type="PANTHER" id="PTHR22807">
    <property type="entry name" value="NOP2 YEAST -RELATED NOL1/NOP2/FMU SUN DOMAIN-CONTAINING"/>
    <property type="match status" value="1"/>
</dbReference>
<comment type="caution">
    <text evidence="7">The sequence shown here is derived from an EMBL/GenBank/DDBJ whole genome shotgun (WGS) entry which is preliminary data.</text>
</comment>
<feature type="binding site" evidence="5">
    <location>
        <position position="229"/>
    </location>
    <ligand>
        <name>S-adenosyl-L-methionine</name>
        <dbReference type="ChEBI" id="CHEBI:59789"/>
    </ligand>
</feature>
<feature type="binding site" evidence="5">
    <location>
        <position position="185"/>
    </location>
    <ligand>
        <name>S-adenosyl-L-methionine</name>
        <dbReference type="ChEBI" id="CHEBI:59789"/>
    </ligand>
</feature>
<evidence type="ECO:0000256" key="2">
    <source>
        <dbReference type="ARBA" id="ARBA00022679"/>
    </source>
</evidence>
<evidence type="ECO:0000313" key="7">
    <source>
        <dbReference type="EMBL" id="CCQ68158.1"/>
    </source>
</evidence>
<protein>
    <submittedName>
        <fullName evidence="7">Ribosomal RNA small subunit methyltransferase B</fullName>
    </submittedName>
</protein>
<evidence type="ECO:0000256" key="3">
    <source>
        <dbReference type="ARBA" id="ARBA00022691"/>
    </source>
</evidence>
<dbReference type="Pfam" id="PF22458">
    <property type="entry name" value="RsmF-B_ferredox"/>
    <property type="match status" value="1"/>
</dbReference>
<evidence type="ECO:0000259" key="6">
    <source>
        <dbReference type="PROSITE" id="PS51686"/>
    </source>
</evidence>
<dbReference type="Proteomes" id="UP000018130">
    <property type="component" value="Unassembled WGS sequence"/>
</dbReference>
<gene>
    <name evidence="7" type="ORF">CWATWH0402_3841</name>
</gene>
<dbReference type="Gene3D" id="3.40.50.150">
    <property type="entry name" value="Vaccinia Virus protein VP39"/>
    <property type="match status" value="1"/>
</dbReference>
<dbReference type="NCBIfam" id="NF011494">
    <property type="entry name" value="PRK14902.1"/>
    <property type="match status" value="1"/>
</dbReference>
<reference evidence="7 8" key="2">
    <citation type="submission" date="2013-09" db="EMBL/GenBank/DDBJ databases">
        <title>Whole genome comparison of six Crocosphaera watsonii strains with differing phenotypes.</title>
        <authorList>
            <person name="Bench S.R."/>
            <person name="Heller P."/>
            <person name="Frank I."/>
            <person name="Arciniega M."/>
            <person name="Shilova I.N."/>
            <person name="Zehr J.P."/>
        </authorList>
    </citation>
    <scope>NUCLEOTIDE SEQUENCE [LARGE SCALE GENOMIC DNA]</scope>
    <source>
        <strain evidence="7 8">WH 0402</strain>
    </source>
</reference>
<dbReference type="Gene3D" id="3.30.70.1170">
    <property type="entry name" value="Sun protein, domain 3"/>
    <property type="match status" value="1"/>
</dbReference>
<dbReference type="GO" id="GO:0008649">
    <property type="term" value="F:rRNA methyltransferase activity"/>
    <property type="evidence" value="ECO:0007669"/>
    <property type="project" value="InterPro"/>
</dbReference>
<organism evidence="7 8">
    <name type="scientific">Crocosphaera watsonii WH 0402</name>
    <dbReference type="NCBI Taxonomy" id="1284629"/>
    <lineage>
        <taxon>Bacteria</taxon>
        <taxon>Bacillati</taxon>
        <taxon>Cyanobacteriota</taxon>
        <taxon>Cyanophyceae</taxon>
        <taxon>Oscillatoriophycideae</taxon>
        <taxon>Chroococcales</taxon>
        <taxon>Aphanothecaceae</taxon>
        <taxon>Crocosphaera</taxon>
    </lineage>
</organism>
<keyword evidence="4 5" id="KW-0694">RNA-binding</keyword>
<dbReference type="PRINTS" id="PR02008">
    <property type="entry name" value="RCMTFAMILY"/>
</dbReference>
<reference evidence="7 8" key="1">
    <citation type="submission" date="2013-01" db="EMBL/GenBank/DDBJ databases">
        <authorList>
            <person name="Bench S."/>
        </authorList>
    </citation>
    <scope>NUCLEOTIDE SEQUENCE [LARGE SCALE GENOMIC DNA]</scope>
    <source>
        <strain evidence="7 8">WH 0402</strain>
    </source>
</reference>
<feature type="active site" description="Nucleophile" evidence="5">
    <location>
        <position position="282"/>
    </location>
</feature>
<accession>T2JQL0</accession>
<dbReference type="GO" id="GO:0003723">
    <property type="term" value="F:RNA binding"/>
    <property type="evidence" value="ECO:0007669"/>
    <property type="project" value="UniProtKB-UniRule"/>
</dbReference>
<feature type="binding site" evidence="5">
    <location>
        <position position="212"/>
    </location>
    <ligand>
        <name>S-adenosyl-L-methionine</name>
        <dbReference type="ChEBI" id="CHEBI:59789"/>
    </ligand>
</feature>
<keyword evidence="1 5" id="KW-0489">Methyltransferase</keyword>
<keyword evidence="2 5" id="KW-0808">Transferase</keyword>
<name>T2JQL0_CROWT</name>
<comment type="similarity">
    <text evidence="5">Belongs to the class I-like SAM-binding methyltransferase superfamily. RsmB/NOP family.</text>
</comment>
<dbReference type="PROSITE" id="PS51686">
    <property type="entry name" value="SAM_MT_RSMB_NOP"/>
    <property type="match status" value="1"/>
</dbReference>
<evidence type="ECO:0000256" key="5">
    <source>
        <dbReference type="PROSITE-ProRule" id="PRU01023"/>
    </source>
</evidence>
<evidence type="ECO:0000313" key="8">
    <source>
        <dbReference type="Proteomes" id="UP000018130"/>
    </source>
</evidence>
<dbReference type="AlphaFoldDB" id="T2JQL0"/>
<dbReference type="InterPro" id="IPR049560">
    <property type="entry name" value="MeTrfase_RsmB-F_NOP2_cat"/>
</dbReference>
<dbReference type="InterPro" id="IPR023267">
    <property type="entry name" value="RCMT"/>
</dbReference>
<dbReference type="PANTHER" id="PTHR22807:SF53">
    <property type="entry name" value="RIBOSOMAL RNA SMALL SUBUNIT METHYLTRANSFERASE B-RELATED"/>
    <property type="match status" value="1"/>
</dbReference>
<dbReference type="FunFam" id="3.40.50.150:FF:000257">
    <property type="entry name" value="16S rRNA methyltransferase"/>
    <property type="match status" value="1"/>
</dbReference>
<dbReference type="InterPro" id="IPR029063">
    <property type="entry name" value="SAM-dependent_MTases_sf"/>
</dbReference>
<proteinExistence type="inferred from homology"/>
<evidence type="ECO:0000256" key="1">
    <source>
        <dbReference type="ARBA" id="ARBA00022603"/>
    </source>
</evidence>
<dbReference type="InterPro" id="IPR004573">
    <property type="entry name" value="rRNA_ssu_MeTfrase_B"/>
</dbReference>
<dbReference type="InterPro" id="IPR054728">
    <property type="entry name" value="RsmB-like_ferredoxin"/>
</dbReference>
<keyword evidence="3 5" id="KW-0949">S-adenosyl-L-methionine</keyword>
<evidence type="ECO:0000256" key="4">
    <source>
        <dbReference type="ARBA" id="ARBA00022884"/>
    </source>
</evidence>
<dbReference type="EMBL" id="CAQN01000707">
    <property type="protein sequence ID" value="CCQ68158.1"/>
    <property type="molecule type" value="Genomic_DNA"/>
</dbReference>
<sequence>MDLAKDNKLQRLSGVVNGILRQYIRSTQGNHDPLILPNDTLKKLAIQYSFPDWIIETWLQKWGEETTEKMCHWFNQSPNIDIRVNPLKTNLETLQTQLTSAGVNVTPLGRFPCALRLKGKIGTIPTLPGFSQGHWTVQDTSAQLVSYFLDPQPGETIIDACAAPGGKTTHIAELMGDQGTIFACDRTPSRLKKVQENAQRLELNCIETVVGDSRYLQQFINKGDRVLVDVPCSGLGTLHRHPDIRWRQTPENIRELTSLQLEILNQAAQWVKPQGTLVYSTCTLNPPENQEIIQTFLSTHSHWKIEPPNPHWAFSPFVTSSQWIQMLPHKQDSDGFFMVKLKKG</sequence>
<dbReference type="InterPro" id="IPR001678">
    <property type="entry name" value="MeTrfase_RsmB-F_NOP2_dom"/>
</dbReference>
<dbReference type="CDD" id="cd02440">
    <property type="entry name" value="AdoMet_MTases"/>
    <property type="match status" value="1"/>
</dbReference>
<feature type="domain" description="SAM-dependent MTase RsmB/NOP-type" evidence="6">
    <location>
        <begin position="70"/>
        <end position="344"/>
    </location>
</feature>
<dbReference type="NCBIfam" id="TIGR00563">
    <property type="entry name" value="rsmB"/>
    <property type="match status" value="1"/>
</dbReference>
<dbReference type="SUPFAM" id="SSF53335">
    <property type="entry name" value="S-adenosyl-L-methionine-dependent methyltransferases"/>
    <property type="match status" value="1"/>
</dbReference>
<dbReference type="Pfam" id="PF01189">
    <property type="entry name" value="Methyltr_RsmB-F"/>
    <property type="match status" value="1"/>
</dbReference>
<feature type="binding site" evidence="5">
    <location>
        <begin position="161"/>
        <end position="167"/>
    </location>
    <ligand>
        <name>S-adenosyl-L-methionine</name>
        <dbReference type="ChEBI" id="CHEBI:59789"/>
    </ligand>
</feature>